<feature type="region of interest" description="Disordered" evidence="1">
    <location>
        <begin position="45"/>
        <end position="150"/>
    </location>
</feature>
<feature type="compositionally biased region" description="Polar residues" evidence="1">
    <location>
        <begin position="1"/>
        <end position="11"/>
    </location>
</feature>
<protein>
    <submittedName>
        <fullName evidence="2">Uncharacterized protein</fullName>
    </submittedName>
</protein>
<sequence length="150" mass="16494">MSRSVAGNMDQSAVEDDETHSTLATVGSEYASHLGTRNDILRWDDSQFRGLRPPPLPYETPRPQKKRAIQEIIADDSPRAPDGMTREIEELLKHKEQQRQQSRQAGNSSPVADEQRPDDNDQATEKSSNSAHAAKRVKAASSSKGEGGLS</sequence>
<proteinExistence type="predicted"/>
<feature type="compositionally biased region" description="Basic and acidic residues" evidence="1">
    <location>
        <begin position="76"/>
        <end position="98"/>
    </location>
</feature>
<organism evidence="2 3">
    <name type="scientific">Apiospora saccharicola</name>
    <dbReference type="NCBI Taxonomy" id="335842"/>
    <lineage>
        <taxon>Eukaryota</taxon>
        <taxon>Fungi</taxon>
        <taxon>Dikarya</taxon>
        <taxon>Ascomycota</taxon>
        <taxon>Pezizomycotina</taxon>
        <taxon>Sordariomycetes</taxon>
        <taxon>Xylariomycetidae</taxon>
        <taxon>Amphisphaeriales</taxon>
        <taxon>Apiosporaceae</taxon>
        <taxon>Apiospora</taxon>
    </lineage>
</organism>
<evidence type="ECO:0000313" key="3">
    <source>
        <dbReference type="Proteomes" id="UP001446871"/>
    </source>
</evidence>
<dbReference type="EMBL" id="JAQQWM010000006">
    <property type="protein sequence ID" value="KAK8060455.1"/>
    <property type="molecule type" value="Genomic_DNA"/>
</dbReference>
<dbReference type="Proteomes" id="UP001446871">
    <property type="component" value="Unassembled WGS sequence"/>
</dbReference>
<reference evidence="2 3" key="1">
    <citation type="submission" date="2023-01" db="EMBL/GenBank/DDBJ databases">
        <title>Analysis of 21 Apiospora genomes using comparative genomics revels a genus with tremendous synthesis potential of carbohydrate active enzymes and secondary metabolites.</title>
        <authorList>
            <person name="Sorensen T."/>
        </authorList>
    </citation>
    <scope>NUCLEOTIDE SEQUENCE [LARGE SCALE GENOMIC DNA]</scope>
    <source>
        <strain evidence="2 3">CBS 83171</strain>
    </source>
</reference>
<evidence type="ECO:0000313" key="2">
    <source>
        <dbReference type="EMBL" id="KAK8060455.1"/>
    </source>
</evidence>
<gene>
    <name evidence="2" type="ORF">PG996_010385</name>
</gene>
<feature type="compositionally biased region" description="Polar residues" evidence="1">
    <location>
        <begin position="99"/>
        <end position="110"/>
    </location>
</feature>
<accession>A0ABR1UQW4</accession>
<comment type="caution">
    <text evidence="2">The sequence shown here is derived from an EMBL/GenBank/DDBJ whole genome shotgun (WGS) entry which is preliminary data.</text>
</comment>
<keyword evidence="3" id="KW-1185">Reference proteome</keyword>
<name>A0ABR1UQW4_9PEZI</name>
<feature type="region of interest" description="Disordered" evidence="1">
    <location>
        <begin position="1"/>
        <end position="21"/>
    </location>
</feature>
<evidence type="ECO:0000256" key="1">
    <source>
        <dbReference type="SAM" id="MobiDB-lite"/>
    </source>
</evidence>